<keyword evidence="5" id="KW-1185">Reference proteome</keyword>
<sequence>MSTTQSTNLPPGQRQLDETELEPAVAYILAVKNQFKHRRTEVYAEFLDISKRLSRGSLDTLGTMQRISHLFRHSPHLIEAFNPFLPEGYRMHPSPERTITIITPGSSITRDTSQFLGVADGVPTLQPNIITSPIPFLGAWDKPALTVQQDGLGLGVSHSPAPVQYMNKVKARYALKTKGKTRSRGQFRGLSSSSQVHKEVAELFKDAPDLVDEFAQLNTPLEA</sequence>
<dbReference type="InterPro" id="IPR039774">
    <property type="entry name" value="Sin3-like"/>
</dbReference>
<organism evidence="4 5">
    <name type="scientific">Roridomyces roridus</name>
    <dbReference type="NCBI Taxonomy" id="1738132"/>
    <lineage>
        <taxon>Eukaryota</taxon>
        <taxon>Fungi</taxon>
        <taxon>Dikarya</taxon>
        <taxon>Basidiomycota</taxon>
        <taxon>Agaricomycotina</taxon>
        <taxon>Agaricomycetes</taxon>
        <taxon>Agaricomycetidae</taxon>
        <taxon>Agaricales</taxon>
        <taxon>Marasmiineae</taxon>
        <taxon>Mycenaceae</taxon>
        <taxon>Roridomyces</taxon>
    </lineage>
</organism>
<evidence type="ECO:0000256" key="1">
    <source>
        <dbReference type="ARBA" id="ARBA00004123"/>
    </source>
</evidence>
<dbReference type="InterPro" id="IPR036600">
    <property type="entry name" value="PAH_sf"/>
</dbReference>
<dbReference type="PANTHER" id="PTHR12346">
    <property type="entry name" value="SIN3B-RELATED"/>
    <property type="match status" value="1"/>
</dbReference>
<gene>
    <name evidence="4" type="ORF">FB45DRAFT_1072125</name>
</gene>
<dbReference type="GO" id="GO:0000122">
    <property type="term" value="P:negative regulation of transcription by RNA polymerase II"/>
    <property type="evidence" value="ECO:0007669"/>
    <property type="project" value="TreeGrafter"/>
</dbReference>
<reference evidence="4" key="1">
    <citation type="submission" date="2023-03" db="EMBL/GenBank/DDBJ databases">
        <title>Massive genome expansion in bonnet fungi (Mycena s.s.) driven by repeated elements and novel gene families across ecological guilds.</title>
        <authorList>
            <consortium name="Lawrence Berkeley National Laboratory"/>
            <person name="Harder C.B."/>
            <person name="Miyauchi S."/>
            <person name="Viragh M."/>
            <person name="Kuo A."/>
            <person name="Thoen E."/>
            <person name="Andreopoulos B."/>
            <person name="Lu D."/>
            <person name="Skrede I."/>
            <person name="Drula E."/>
            <person name="Henrissat B."/>
            <person name="Morin E."/>
            <person name="Kohler A."/>
            <person name="Barry K."/>
            <person name="LaButti K."/>
            <person name="Morin E."/>
            <person name="Salamov A."/>
            <person name="Lipzen A."/>
            <person name="Mereny Z."/>
            <person name="Hegedus B."/>
            <person name="Baldrian P."/>
            <person name="Stursova M."/>
            <person name="Weitz H."/>
            <person name="Taylor A."/>
            <person name="Grigoriev I.V."/>
            <person name="Nagy L.G."/>
            <person name="Martin F."/>
            <person name="Kauserud H."/>
        </authorList>
    </citation>
    <scope>NUCLEOTIDE SEQUENCE</scope>
    <source>
        <strain evidence="4">9284</strain>
    </source>
</reference>
<protein>
    <submittedName>
        <fullName evidence="4">Uncharacterized protein</fullName>
    </submittedName>
</protein>
<dbReference type="SUPFAM" id="SSF47762">
    <property type="entry name" value="PAH2 domain"/>
    <property type="match status" value="1"/>
</dbReference>
<evidence type="ECO:0000256" key="2">
    <source>
        <dbReference type="ARBA" id="ARBA00023242"/>
    </source>
</evidence>
<evidence type="ECO:0000313" key="5">
    <source>
        <dbReference type="Proteomes" id="UP001221142"/>
    </source>
</evidence>
<comment type="caution">
    <text evidence="4">The sequence shown here is derived from an EMBL/GenBank/DDBJ whole genome shotgun (WGS) entry which is preliminary data.</text>
</comment>
<proteinExistence type="predicted"/>
<dbReference type="Pfam" id="PF02671">
    <property type="entry name" value="PAH"/>
    <property type="match status" value="2"/>
</dbReference>
<dbReference type="InterPro" id="IPR003822">
    <property type="entry name" value="PAH"/>
</dbReference>
<comment type="subcellular location">
    <subcellularLocation>
        <location evidence="1 3">Nucleus</location>
    </subcellularLocation>
</comment>
<name>A0AAD7AXG6_9AGAR</name>
<dbReference type="PANTHER" id="PTHR12346:SF58">
    <property type="entry name" value="PAIRED AMPHIPATHIC HELIX PROTEIN PST2"/>
    <property type="match status" value="1"/>
</dbReference>
<evidence type="ECO:0000256" key="3">
    <source>
        <dbReference type="PROSITE-ProRule" id="PRU00810"/>
    </source>
</evidence>
<dbReference type="EMBL" id="JARKIF010000174">
    <property type="protein sequence ID" value="KAJ7603114.1"/>
    <property type="molecule type" value="Genomic_DNA"/>
</dbReference>
<dbReference type="Proteomes" id="UP001221142">
    <property type="component" value="Unassembled WGS sequence"/>
</dbReference>
<dbReference type="GO" id="GO:0070822">
    <property type="term" value="C:Sin3-type complex"/>
    <property type="evidence" value="ECO:0007669"/>
    <property type="project" value="TreeGrafter"/>
</dbReference>
<accession>A0AAD7AXG6</accession>
<dbReference type="Gene3D" id="1.20.1160.11">
    <property type="entry name" value="Paired amphipathic helix"/>
    <property type="match status" value="1"/>
</dbReference>
<keyword evidence="2 3" id="KW-0539">Nucleus</keyword>
<dbReference type="PROSITE" id="PS51477">
    <property type="entry name" value="PAH"/>
    <property type="match status" value="1"/>
</dbReference>
<dbReference type="GO" id="GO:0003714">
    <property type="term" value="F:transcription corepressor activity"/>
    <property type="evidence" value="ECO:0007669"/>
    <property type="project" value="InterPro"/>
</dbReference>
<evidence type="ECO:0000313" key="4">
    <source>
        <dbReference type="EMBL" id="KAJ7603114.1"/>
    </source>
</evidence>
<dbReference type="AlphaFoldDB" id="A0AAD7AXG6"/>